<name>A0A9X0UIN7_VIBME</name>
<evidence type="ECO:0000313" key="3">
    <source>
        <dbReference type="Proteomes" id="UP000615796"/>
    </source>
</evidence>
<sequence>MLILIIAVIMAIVAIWVGVDAFYGMIANYLHSLSPESVGVIKYIPYFEYGTMTLIMGILIFQAYQIAKIKDE</sequence>
<protein>
    <submittedName>
        <fullName evidence="2">Uncharacterized protein</fullName>
    </submittedName>
</protein>
<evidence type="ECO:0000256" key="1">
    <source>
        <dbReference type="SAM" id="Phobius"/>
    </source>
</evidence>
<comment type="caution">
    <text evidence="2">The sequence shown here is derived from an EMBL/GenBank/DDBJ whole genome shotgun (WGS) entry which is preliminary data.</text>
</comment>
<keyword evidence="1" id="KW-0472">Membrane</keyword>
<dbReference type="EMBL" id="JACRUP010000010">
    <property type="protein sequence ID" value="MBC5852065.1"/>
    <property type="molecule type" value="Genomic_DNA"/>
</dbReference>
<keyword evidence="1" id="KW-0812">Transmembrane</keyword>
<dbReference type="RefSeq" id="WP_187026617.1">
    <property type="nucleotide sequence ID" value="NZ_JACRUP010000010.1"/>
</dbReference>
<gene>
    <name evidence="2" type="ORF">H8Q88_14250</name>
</gene>
<feature type="transmembrane region" description="Helical" evidence="1">
    <location>
        <begin position="5"/>
        <end position="26"/>
    </location>
</feature>
<organism evidence="2 3">
    <name type="scientific">Vibrio metschnikovii</name>
    <dbReference type="NCBI Taxonomy" id="28172"/>
    <lineage>
        <taxon>Bacteria</taxon>
        <taxon>Pseudomonadati</taxon>
        <taxon>Pseudomonadota</taxon>
        <taxon>Gammaproteobacteria</taxon>
        <taxon>Vibrionales</taxon>
        <taxon>Vibrionaceae</taxon>
        <taxon>Vibrio</taxon>
    </lineage>
</organism>
<proteinExistence type="predicted"/>
<keyword evidence="1" id="KW-1133">Transmembrane helix</keyword>
<evidence type="ECO:0000313" key="2">
    <source>
        <dbReference type="EMBL" id="MBC5852065.1"/>
    </source>
</evidence>
<reference evidence="2" key="1">
    <citation type="submission" date="2020-08" db="EMBL/GenBank/DDBJ databases">
        <title>Genome Sequencing and Pan-Genome Analysis of Migratory bird Vibrio Strains, Inner Mongolia.</title>
        <authorList>
            <person name="Zheng L."/>
        </authorList>
    </citation>
    <scope>NUCLEOTIDE SEQUENCE</scope>
    <source>
        <strain evidence="2">M13F</strain>
    </source>
</reference>
<feature type="transmembrane region" description="Helical" evidence="1">
    <location>
        <begin position="46"/>
        <end position="67"/>
    </location>
</feature>
<dbReference type="Proteomes" id="UP000615796">
    <property type="component" value="Unassembled WGS sequence"/>
</dbReference>
<dbReference type="AlphaFoldDB" id="A0A9X0UIN7"/>
<keyword evidence="3" id="KW-1185">Reference proteome</keyword>
<accession>A0A9X0UIN7</accession>